<organism evidence="1 2">
    <name type="scientific">Cystobacter ferrugineus</name>
    <dbReference type="NCBI Taxonomy" id="83449"/>
    <lineage>
        <taxon>Bacteria</taxon>
        <taxon>Pseudomonadati</taxon>
        <taxon>Myxococcota</taxon>
        <taxon>Myxococcia</taxon>
        <taxon>Myxococcales</taxon>
        <taxon>Cystobacterineae</taxon>
        <taxon>Archangiaceae</taxon>
        <taxon>Cystobacter</taxon>
    </lineage>
</organism>
<dbReference type="AlphaFoldDB" id="A0A1L9BDF2"/>
<accession>A0A1L9BDF2</accession>
<evidence type="ECO:0000313" key="1">
    <source>
        <dbReference type="EMBL" id="OJH40284.1"/>
    </source>
</evidence>
<comment type="caution">
    <text evidence="1">The sequence shown here is derived from an EMBL/GenBank/DDBJ whole genome shotgun (WGS) entry which is preliminary data.</text>
</comment>
<dbReference type="Proteomes" id="UP000182229">
    <property type="component" value="Unassembled WGS sequence"/>
</dbReference>
<protein>
    <submittedName>
        <fullName evidence="1">Uncharacterized protein</fullName>
    </submittedName>
</protein>
<keyword evidence="2" id="KW-1185">Reference proteome</keyword>
<gene>
    <name evidence="1" type="ORF">BON30_14685</name>
</gene>
<reference evidence="1 2" key="2">
    <citation type="submission" date="2016-12" db="EMBL/GenBank/DDBJ databases">
        <title>Draft Genome Sequence of Cystobacter ferrugineus Strain Cbfe23.</title>
        <authorList>
            <person name="Akbar S."/>
            <person name="Dowd S.E."/>
            <person name="Stevens D.C."/>
        </authorList>
    </citation>
    <scope>NUCLEOTIDE SEQUENCE [LARGE SCALE GENOMIC DNA]</scope>
    <source>
        <strain evidence="1 2">Cbfe23</strain>
    </source>
</reference>
<proteinExistence type="predicted"/>
<reference evidence="2" key="1">
    <citation type="submission" date="2016-11" db="EMBL/GenBank/DDBJ databases">
        <authorList>
            <person name="Shukria A."/>
            <person name="Stevens D.C."/>
        </authorList>
    </citation>
    <scope>NUCLEOTIDE SEQUENCE [LARGE SCALE GENOMIC DNA]</scope>
    <source>
        <strain evidence="2">Cbfe23</strain>
    </source>
</reference>
<sequence length="204" mass="22721">MDGNRNHLNFSCDWRFGFNLQAGLKGTVGYLLDWSGCGGLNLKKDIEVWNPFNNSGQKVVSGRTIKCIGLIEDFRYEGDPSDPIRIKAYVSKGTAADIRSRLGRPLTNPRLKLAWYIISFDEIDKLWFEAAYVKNPKTAEASIDSTGGDLQIFVDSQATRISDTLDIGVFGFEFQVVPASKKKCTLEFANGSKLRLVKQWGAGQ</sequence>
<dbReference type="STRING" id="83449.BON30_14685"/>
<dbReference type="EMBL" id="MPIN01000003">
    <property type="protein sequence ID" value="OJH40284.1"/>
    <property type="molecule type" value="Genomic_DNA"/>
</dbReference>
<dbReference type="OrthoDB" id="5500352at2"/>
<evidence type="ECO:0000313" key="2">
    <source>
        <dbReference type="Proteomes" id="UP000182229"/>
    </source>
</evidence>
<dbReference type="RefSeq" id="WP_071898917.1">
    <property type="nucleotide sequence ID" value="NZ_MPIN01000003.1"/>
</dbReference>
<name>A0A1L9BDF2_9BACT</name>